<feature type="compositionally biased region" description="Basic and acidic residues" evidence="1">
    <location>
        <begin position="694"/>
        <end position="707"/>
    </location>
</feature>
<accession>A0ABP1QWG0</accession>
<feature type="compositionally biased region" description="Low complexity" evidence="1">
    <location>
        <begin position="908"/>
        <end position="921"/>
    </location>
</feature>
<protein>
    <submittedName>
        <fullName evidence="3">Uncharacterized protein</fullName>
    </submittedName>
</protein>
<evidence type="ECO:0000313" key="3">
    <source>
        <dbReference type="EMBL" id="CAL8110922.1"/>
    </source>
</evidence>
<feature type="compositionally biased region" description="Basic and acidic residues" evidence="1">
    <location>
        <begin position="551"/>
        <end position="565"/>
    </location>
</feature>
<feature type="region of interest" description="Disordered" evidence="1">
    <location>
        <begin position="85"/>
        <end position="205"/>
    </location>
</feature>
<evidence type="ECO:0000256" key="1">
    <source>
        <dbReference type="SAM" id="MobiDB-lite"/>
    </source>
</evidence>
<feature type="compositionally biased region" description="Basic and acidic residues" evidence="1">
    <location>
        <begin position="296"/>
        <end position="305"/>
    </location>
</feature>
<feature type="compositionally biased region" description="Low complexity" evidence="1">
    <location>
        <begin position="133"/>
        <end position="144"/>
    </location>
</feature>
<feature type="compositionally biased region" description="Basic and acidic residues" evidence="1">
    <location>
        <begin position="449"/>
        <end position="459"/>
    </location>
</feature>
<evidence type="ECO:0000313" key="4">
    <source>
        <dbReference type="Proteomes" id="UP001642540"/>
    </source>
</evidence>
<feature type="compositionally biased region" description="Low complexity" evidence="1">
    <location>
        <begin position="280"/>
        <end position="290"/>
    </location>
</feature>
<feature type="compositionally biased region" description="Basic residues" evidence="1">
    <location>
        <begin position="180"/>
        <end position="192"/>
    </location>
</feature>
<feature type="compositionally biased region" description="Polar residues" evidence="1">
    <location>
        <begin position="801"/>
        <end position="811"/>
    </location>
</feature>
<feature type="region of interest" description="Disordered" evidence="1">
    <location>
        <begin position="48"/>
        <end position="67"/>
    </location>
</feature>
<feature type="compositionally biased region" description="Polar residues" evidence="1">
    <location>
        <begin position="122"/>
        <end position="132"/>
    </location>
</feature>
<feature type="compositionally biased region" description="Acidic residues" evidence="1">
    <location>
        <begin position="630"/>
        <end position="640"/>
    </location>
</feature>
<feature type="region of interest" description="Disordered" evidence="1">
    <location>
        <begin position="356"/>
        <end position="769"/>
    </location>
</feature>
<keyword evidence="2" id="KW-0732">Signal</keyword>
<proteinExistence type="predicted"/>
<gene>
    <name evidence="3" type="ORF">ODALV1_LOCUS14558</name>
</gene>
<feature type="signal peptide" evidence="2">
    <location>
        <begin position="1"/>
        <end position="23"/>
    </location>
</feature>
<name>A0ABP1QWG0_9HEXA</name>
<keyword evidence="4" id="KW-1185">Reference proteome</keyword>
<organism evidence="3 4">
    <name type="scientific">Orchesella dallaii</name>
    <dbReference type="NCBI Taxonomy" id="48710"/>
    <lineage>
        <taxon>Eukaryota</taxon>
        <taxon>Metazoa</taxon>
        <taxon>Ecdysozoa</taxon>
        <taxon>Arthropoda</taxon>
        <taxon>Hexapoda</taxon>
        <taxon>Collembola</taxon>
        <taxon>Entomobryomorpha</taxon>
        <taxon>Entomobryoidea</taxon>
        <taxon>Orchesellidae</taxon>
        <taxon>Orchesellinae</taxon>
        <taxon>Orchesella</taxon>
    </lineage>
</organism>
<dbReference type="EMBL" id="CAXLJM020000046">
    <property type="protein sequence ID" value="CAL8110922.1"/>
    <property type="molecule type" value="Genomic_DNA"/>
</dbReference>
<feature type="compositionally biased region" description="Low complexity" evidence="1">
    <location>
        <begin position="359"/>
        <end position="371"/>
    </location>
</feature>
<feature type="compositionally biased region" description="Polar residues" evidence="1">
    <location>
        <begin position="641"/>
        <end position="650"/>
    </location>
</feature>
<feature type="region of interest" description="Disordered" evidence="1">
    <location>
        <begin position="257"/>
        <end position="305"/>
    </location>
</feature>
<dbReference type="PROSITE" id="PS51257">
    <property type="entry name" value="PROKAR_LIPOPROTEIN"/>
    <property type="match status" value="1"/>
</dbReference>
<feature type="compositionally biased region" description="Low complexity" evidence="1">
    <location>
        <begin position="155"/>
        <end position="168"/>
    </location>
</feature>
<sequence length="930" mass="102670">MKRWKSSVLLVLCLGGLLLGCVALFLHGERLNNLENGGDLPLHPYSSPSYTSSSVNSGAVSNHPIHNSHRTDALRGVFKAHFKNASNTTTPPLQDSKEQELNSSRLKRQLDFGSDEDEAKKSGSSTPSSEEGINTNINPTNHPTLRVIQIGTKIPLPSSSFSPSSSSPEKSANNPGPGPKFRKRLHHFKPPVKKSEEENKYEVDEAPEDRKNFTLEVVQVERKVVRKEDGHIPLFFAKSNLNSIEPRLLKVKNTPSVVYKKGSSSSSSTERPKYYGKWRSTSTEGSSEESPISASNEDRSRDNSDERQVVINLDQQIPLDDQGISEEDLKDYHDGHSTFGTKGNFTHSVISRNVAGFIPNNPQQGGNNANALSKRNQQIESSPSSRRGGGRKIVIEKGRVTEKYPNTKSNPFQDPKSDIYAVPGGRSGSEEEEEDVPQQQVFKFTRNKNGKDGGNHPKNDLTSPAIPTSLEELYRKGHPGVLPAPRKKDRLLPLPHSEPYGESEEFQHPFRANPLLDDPPLKFDPESDRFYGEPIPDNKEKLAQSNSPIRVENRRSTDRQNDGKIEYQPQSLFRPAKIGRPANSQEDDDSSSVESPVKNAEPFLSSRELPARSPGSFNYGRAYNPPEYNNDYDAEQEQPEQGDNPNSNDSGFDFVGLEENDNFGGEGAPAEDYFDYGGGFGGGSSSFKPRAGNRNREGEESNEERGRGGGRSNEDDDRETTPRAGNNAPKAPSRASNEDVEYDSNGRESDYGFGPAGTEDGEAAHDTYDTGFINTLKQFDEEIKKLQNQERSKLLKPTPLPQQQEEASLPQSPVAAPNPGSSDEYKDEPPLIISSPGPLPQSDTGASPEVATTLRVTDDDEPEENIPPGTTEGLSEEVGDPTQPNVNPDEEDYQTERSKEYDDDDDTTNQSTEQSTQSSNESRYEPLKRK</sequence>
<dbReference type="Proteomes" id="UP001642540">
    <property type="component" value="Unassembled WGS sequence"/>
</dbReference>
<reference evidence="3 4" key="1">
    <citation type="submission" date="2024-08" db="EMBL/GenBank/DDBJ databases">
        <authorList>
            <person name="Cucini C."/>
            <person name="Frati F."/>
        </authorList>
    </citation>
    <scope>NUCLEOTIDE SEQUENCE [LARGE SCALE GENOMIC DNA]</scope>
</reference>
<evidence type="ECO:0000256" key="2">
    <source>
        <dbReference type="SAM" id="SignalP"/>
    </source>
</evidence>
<feature type="compositionally biased region" description="Basic and acidic residues" evidence="1">
    <location>
        <begin position="193"/>
        <end position="205"/>
    </location>
</feature>
<comment type="caution">
    <text evidence="3">The sequence shown here is derived from an EMBL/GenBank/DDBJ whole genome shotgun (WGS) entry which is preliminary data.</text>
</comment>
<feature type="compositionally biased region" description="Basic and acidic residues" evidence="1">
    <location>
        <begin position="393"/>
        <end position="402"/>
    </location>
</feature>
<feature type="region of interest" description="Disordered" evidence="1">
    <location>
        <begin position="787"/>
        <end position="930"/>
    </location>
</feature>
<feature type="chain" id="PRO_5046610639" evidence="2">
    <location>
        <begin position="24"/>
        <end position="930"/>
    </location>
</feature>
<feature type="compositionally biased region" description="Basic and acidic residues" evidence="1">
    <location>
        <begin position="519"/>
        <end position="542"/>
    </location>
</feature>